<comment type="caution">
    <text evidence="2">The sequence shown here is derived from an EMBL/GenBank/DDBJ whole genome shotgun (WGS) entry which is preliminary data.</text>
</comment>
<dbReference type="Gene3D" id="3.30.1360.170">
    <property type="match status" value="1"/>
</dbReference>
<dbReference type="GO" id="GO:0032259">
    <property type="term" value="P:methylation"/>
    <property type="evidence" value="ECO:0007669"/>
    <property type="project" value="UniProtKB-KW"/>
</dbReference>
<evidence type="ECO:0000313" key="2">
    <source>
        <dbReference type="EMBL" id="NMA44698.1"/>
    </source>
</evidence>
<dbReference type="GO" id="GO:0050660">
    <property type="term" value="F:flavin adenine dinucleotide binding"/>
    <property type="evidence" value="ECO:0007669"/>
    <property type="project" value="UniProtKB-UniRule"/>
</dbReference>
<keyword evidence="2" id="KW-0489">Methyltransferase</keyword>
<reference evidence="2 3" key="1">
    <citation type="journal article" date="2020" name="Biotechnol. Biofuels">
        <title>New insights from the biogas microbiome by comprehensive genome-resolved metagenomics of nearly 1600 species originating from multiple anaerobic digesters.</title>
        <authorList>
            <person name="Campanaro S."/>
            <person name="Treu L."/>
            <person name="Rodriguez-R L.M."/>
            <person name="Kovalovszki A."/>
            <person name="Ziels R.M."/>
            <person name="Maus I."/>
            <person name="Zhu X."/>
            <person name="Kougias P.G."/>
            <person name="Basile A."/>
            <person name="Luo G."/>
            <person name="Schluter A."/>
            <person name="Konstantinidis K.T."/>
            <person name="Angelidaki I."/>
        </authorList>
    </citation>
    <scope>NUCLEOTIDE SEQUENCE [LARGE SCALE GENOMIC DNA]</scope>
    <source>
        <strain evidence="2">AS22ysBPME_79</strain>
    </source>
</reference>
<dbReference type="Pfam" id="PF02511">
    <property type="entry name" value="Thy1"/>
    <property type="match status" value="1"/>
</dbReference>
<proteinExistence type="predicted"/>
<dbReference type="GO" id="GO:0006231">
    <property type="term" value="P:dTMP biosynthetic process"/>
    <property type="evidence" value="ECO:0007669"/>
    <property type="project" value="UniProtKB-UniRule"/>
</dbReference>
<gene>
    <name evidence="2" type="primary">thyX</name>
    <name evidence="2" type="ORF">GX950_02720</name>
</gene>
<evidence type="ECO:0000256" key="1">
    <source>
        <dbReference type="NCBIfam" id="TIGR02170"/>
    </source>
</evidence>
<protein>
    <recommendedName>
        <fullName evidence="1">FAD-dependent thymidylate synthase</fullName>
        <ecNumber evidence="1">2.1.1.148</ecNumber>
    </recommendedName>
</protein>
<dbReference type="InterPro" id="IPR003669">
    <property type="entry name" value="Thymidylate_synthase_ThyX"/>
</dbReference>
<organism evidence="2 3">
    <name type="scientific">Candidatus Iainarchaeum sp</name>
    <dbReference type="NCBI Taxonomy" id="3101447"/>
    <lineage>
        <taxon>Archaea</taxon>
        <taxon>Candidatus Iainarchaeota</taxon>
        <taxon>Candidatus Iainarchaeia</taxon>
        <taxon>Candidatus Iainarchaeales</taxon>
        <taxon>Candidatus Iainarchaeaceae</taxon>
        <taxon>Candidatus Iainarchaeum</taxon>
    </lineage>
</organism>
<dbReference type="NCBIfam" id="TIGR02170">
    <property type="entry name" value="thyX"/>
    <property type="match status" value="1"/>
</dbReference>
<dbReference type="PANTHER" id="PTHR34934:SF1">
    <property type="entry name" value="FLAVIN-DEPENDENT THYMIDYLATE SYNTHASE"/>
    <property type="match status" value="1"/>
</dbReference>
<name>A0A7K4BZP1_9ARCH</name>
<dbReference type="PANTHER" id="PTHR34934">
    <property type="entry name" value="FLAVIN-DEPENDENT THYMIDYLATE SYNTHASE"/>
    <property type="match status" value="1"/>
</dbReference>
<accession>A0A7K4BZP1</accession>
<dbReference type="GO" id="GO:0004799">
    <property type="term" value="F:thymidylate synthase activity"/>
    <property type="evidence" value="ECO:0007669"/>
    <property type="project" value="TreeGrafter"/>
</dbReference>
<sequence>MDLRTGIGLKDPWKELRKNVYRNVEPSVKLIAITEPTKEMKESGVDSNTLAAYTSRHCWESTTKYTDDPKANNELDKQLTRKLVQMGHDTPLQAVNYVFDVDGVSKALQAQWTRHKIGIGWSFRSTRYVKASGNQFVYNTYDYITDEAKVKELLALDEEINKKAIELYDKKLELGSTKQDGRKVMPVSFASHCSFFANARALRHLFKLRLDKHAEWEIRRLSAMLLEEAMKYTPDIFIDLYEKYTTTNEEQK</sequence>
<dbReference type="Proteomes" id="UP000526302">
    <property type="component" value="Unassembled WGS sequence"/>
</dbReference>
<dbReference type="GO" id="GO:0050797">
    <property type="term" value="F:thymidylate synthase (FAD) activity"/>
    <property type="evidence" value="ECO:0007669"/>
    <property type="project" value="UniProtKB-UniRule"/>
</dbReference>
<keyword evidence="2" id="KW-0808">Transferase</keyword>
<dbReference type="PROSITE" id="PS51331">
    <property type="entry name" value="THYX"/>
    <property type="match status" value="1"/>
</dbReference>
<dbReference type="CDD" id="cd20175">
    <property type="entry name" value="ThyX"/>
    <property type="match status" value="1"/>
</dbReference>
<dbReference type="EMBL" id="JAAZKV010000018">
    <property type="protein sequence ID" value="NMA44698.1"/>
    <property type="molecule type" value="Genomic_DNA"/>
</dbReference>
<dbReference type="AlphaFoldDB" id="A0A7K4BZP1"/>
<dbReference type="GO" id="GO:0070402">
    <property type="term" value="F:NADPH binding"/>
    <property type="evidence" value="ECO:0007669"/>
    <property type="project" value="TreeGrafter"/>
</dbReference>
<dbReference type="SUPFAM" id="SSF69796">
    <property type="entry name" value="Thymidylate synthase-complementing protein Thy1"/>
    <property type="match status" value="1"/>
</dbReference>
<dbReference type="EC" id="2.1.1.148" evidence="1"/>
<dbReference type="InterPro" id="IPR036098">
    <property type="entry name" value="Thymidylate_synthase_ThyX_sf"/>
</dbReference>
<evidence type="ECO:0000313" key="3">
    <source>
        <dbReference type="Proteomes" id="UP000526302"/>
    </source>
</evidence>